<dbReference type="GO" id="GO:0000976">
    <property type="term" value="F:transcription cis-regulatory region binding"/>
    <property type="evidence" value="ECO:0007669"/>
    <property type="project" value="TreeGrafter"/>
</dbReference>
<feature type="binding site" evidence="7">
    <location>
        <position position="111"/>
    </location>
    <ligand>
        <name>Zn(2+)</name>
        <dbReference type="ChEBI" id="CHEBI:29105"/>
    </ligand>
</feature>
<evidence type="ECO:0000256" key="6">
    <source>
        <dbReference type="ARBA" id="ARBA00023163"/>
    </source>
</evidence>
<keyword evidence="8" id="KW-0408">Iron</keyword>
<proteinExistence type="inferred from homology"/>
<feature type="binding site" evidence="8">
    <location>
        <position position="103"/>
    </location>
    <ligand>
        <name>Fe cation</name>
        <dbReference type="ChEBI" id="CHEBI:24875"/>
    </ligand>
</feature>
<evidence type="ECO:0000256" key="8">
    <source>
        <dbReference type="PIRSR" id="PIRSR602481-2"/>
    </source>
</evidence>
<feature type="binding site" evidence="7">
    <location>
        <position position="114"/>
    </location>
    <ligand>
        <name>Zn(2+)</name>
        <dbReference type="ChEBI" id="CHEBI:29105"/>
    </ligand>
</feature>
<evidence type="ECO:0000313" key="9">
    <source>
        <dbReference type="EMBL" id="SDJ00510.1"/>
    </source>
</evidence>
<keyword evidence="2" id="KW-0678">Repressor</keyword>
<gene>
    <name evidence="9" type="ORF">SAMN05421850_107141</name>
</gene>
<reference evidence="9 10" key="1">
    <citation type="submission" date="2016-10" db="EMBL/GenBank/DDBJ databases">
        <authorList>
            <person name="de Groot N.N."/>
        </authorList>
    </citation>
    <scope>NUCLEOTIDE SEQUENCE [LARGE SCALE GENOMIC DNA]</scope>
    <source>
        <strain evidence="9 10">DSM 28010</strain>
    </source>
</reference>
<comment type="cofactor">
    <cofactor evidence="7">
        <name>Zn(2+)</name>
        <dbReference type="ChEBI" id="CHEBI:29105"/>
    </cofactor>
    <text evidence="7">Binds 1 zinc ion per subunit.</text>
</comment>
<keyword evidence="4" id="KW-0805">Transcription regulation</keyword>
<dbReference type="GO" id="GO:0003700">
    <property type="term" value="F:DNA-binding transcription factor activity"/>
    <property type="evidence" value="ECO:0007669"/>
    <property type="project" value="InterPro"/>
</dbReference>
<keyword evidence="5" id="KW-0238">DNA-binding</keyword>
<dbReference type="RefSeq" id="WP_090029306.1">
    <property type="nucleotide sequence ID" value="NZ_FNEB01000007.1"/>
</dbReference>
<organism evidence="9 10">
    <name type="scientific">Lutimaribacter saemankumensis</name>
    <dbReference type="NCBI Taxonomy" id="490829"/>
    <lineage>
        <taxon>Bacteria</taxon>
        <taxon>Pseudomonadati</taxon>
        <taxon>Pseudomonadota</taxon>
        <taxon>Alphaproteobacteria</taxon>
        <taxon>Rhodobacterales</taxon>
        <taxon>Roseobacteraceae</taxon>
        <taxon>Lutimaribacter</taxon>
    </lineage>
</organism>
<keyword evidence="7" id="KW-0479">Metal-binding</keyword>
<name>A0A1G8Q8S6_9RHOB</name>
<comment type="similarity">
    <text evidence="1">Belongs to the Fur family.</text>
</comment>
<dbReference type="Pfam" id="PF01475">
    <property type="entry name" value="FUR"/>
    <property type="match status" value="1"/>
</dbReference>
<evidence type="ECO:0000313" key="10">
    <source>
        <dbReference type="Proteomes" id="UP000199340"/>
    </source>
</evidence>
<dbReference type="InterPro" id="IPR002481">
    <property type="entry name" value="FUR"/>
</dbReference>
<dbReference type="PANTHER" id="PTHR33202:SF6">
    <property type="entry name" value="ZINC UPTAKE REGULATION PROTEIN"/>
    <property type="match status" value="1"/>
</dbReference>
<evidence type="ECO:0000256" key="3">
    <source>
        <dbReference type="ARBA" id="ARBA00022833"/>
    </source>
</evidence>
<protein>
    <submittedName>
        <fullName evidence="9">Fur family transcriptional regulator, zinc uptake regulator</fullName>
    </submittedName>
</protein>
<dbReference type="GO" id="GO:0005829">
    <property type="term" value="C:cytosol"/>
    <property type="evidence" value="ECO:0007669"/>
    <property type="project" value="TreeGrafter"/>
</dbReference>
<evidence type="ECO:0000256" key="7">
    <source>
        <dbReference type="PIRSR" id="PIRSR602481-1"/>
    </source>
</evidence>
<dbReference type="GO" id="GO:0045892">
    <property type="term" value="P:negative regulation of DNA-templated transcription"/>
    <property type="evidence" value="ECO:0007669"/>
    <property type="project" value="TreeGrafter"/>
</dbReference>
<feature type="binding site" evidence="7">
    <location>
        <position position="151"/>
    </location>
    <ligand>
        <name>Zn(2+)</name>
        <dbReference type="ChEBI" id="CHEBI:29105"/>
    </ligand>
</feature>
<keyword evidence="10" id="KW-1185">Reference proteome</keyword>
<dbReference type="OrthoDB" id="9801127at2"/>
<keyword evidence="6" id="KW-0804">Transcription</keyword>
<evidence type="ECO:0000256" key="1">
    <source>
        <dbReference type="ARBA" id="ARBA00007957"/>
    </source>
</evidence>
<evidence type="ECO:0000256" key="5">
    <source>
        <dbReference type="ARBA" id="ARBA00023125"/>
    </source>
</evidence>
<dbReference type="SUPFAM" id="SSF46785">
    <property type="entry name" value="Winged helix' DNA-binding domain"/>
    <property type="match status" value="1"/>
</dbReference>
<dbReference type="Gene3D" id="1.10.10.10">
    <property type="entry name" value="Winged helix-like DNA-binding domain superfamily/Winged helix DNA-binding domain"/>
    <property type="match status" value="1"/>
</dbReference>
<dbReference type="InterPro" id="IPR036388">
    <property type="entry name" value="WH-like_DNA-bd_sf"/>
</dbReference>
<dbReference type="InterPro" id="IPR043135">
    <property type="entry name" value="Fur_C"/>
</dbReference>
<dbReference type="Proteomes" id="UP000199340">
    <property type="component" value="Unassembled WGS sequence"/>
</dbReference>
<accession>A0A1G8Q8S6</accession>
<keyword evidence="3 7" id="KW-0862">Zinc</keyword>
<dbReference type="PANTHER" id="PTHR33202">
    <property type="entry name" value="ZINC UPTAKE REGULATION PROTEIN"/>
    <property type="match status" value="1"/>
</dbReference>
<dbReference type="GO" id="GO:1900376">
    <property type="term" value="P:regulation of secondary metabolite biosynthetic process"/>
    <property type="evidence" value="ECO:0007669"/>
    <property type="project" value="TreeGrafter"/>
</dbReference>
<dbReference type="EMBL" id="FNEB01000007">
    <property type="protein sequence ID" value="SDJ00510.1"/>
    <property type="molecule type" value="Genomic_DNA"/>
</dbReference>
<dbReference type="GO" id="GO:0008270">
    <property type="term" value="F:zinc ion binding"/>
    <property type="evidence" value="ECO:0007669"/>
    <property type="project" value="TreeGrafter"/>
</dbReference>
<comment type="cofactor">
    <cofactor evidence="8">
        <name>Mn(2+)</name>
        <dbReference type="ChEBI" id="CHEBI:29035"/>
    </cofactor>
    <cofactor evidence="8">
        <name>Fe(2+)</name>
        <dbReference type="ChEBI" id="CHEBI:29033"/>
    </cofactor>
    <text evidence="8">Binds 1 Mn(2+) or Fe(2+) ion per subunit.</text>
</comment>
<evidence type="ECO:0000256" key="2">
    <source>
        <dbReference type="ARBA" id="ARBA00022491"/>
    </source>
</evidence>
<dbReference type="Gene3D" id="3.30.1490.190">
    <property type="match status" value="1"/>
</dbReference>
<dbReference type="STRING" id="490829.SAMN05421850_107141"/>
<dbReference type="AlphaFoldDB" id="A0A1G8Q8S6"/>
<feature type="binding site" evidence="7">
    <location>
        <position position="154"/>
    </location>
    <ligand>
        <name>Zn(2+)</name>
        <dbReference type="ChEBI" id="CHEBI:29105"/>
    </ligand>
</feature>
<evidence type="ECO:0000256" key="4">
    <source>
        <dbReference type="ARBA" id="ARBA00023015"/>
    </source>
</evidence>
<dbReference type="InterPro" id="IPR036390">
    <property type="entry name" value="WH_DNA-bd_sf"/>
</dbReference>
<sequence>MTNTAFHAHDHTACIADALSVADAYCAENKLQFTPVRRRVLEILLEKHRALGAYDILSDLDAEGFGSQPPVVYRALDFLVSHGFVHKIEQLNAYTACTHPGADHVPAFLICRSCGAVEEAMAQPVQGALRRAAREVGFVIERAVIEAQGLCPKCSEAGA</sequence>